<dbReference type="Proteomes" id="UP000192418">
    <property type="component" value="Unassembled WGS sequence"/>
</dbReference>
<dbReference type="RefSeq" id="WP_139795706.1">
    <property type="nucleotide sequence ID" value="NZ_FWXY01000003.1"/>
</dbReference>
<protein>
    <submittedName>
        <fullName evidence="1">Uncharacterized protein</fullName>
    </submittedName>
</protein>
<dbReference type="EMBL" id="FWXY01000003">
    <property type="protein sequence ID" value="SMC52916.1"/>
    <property type="molecule type" value="Genomic_DNA"/>
</dbReference>
<dbReference type="AlphaFoldDB" id="A0A1W1ZX50"/>
<evidence type="ECO:0000313" key="2">
    <source>
        <dbReference type="Proteomes" id="UP000192418"/>
    </source>
</evidence>
<evidence type="ECO:0000313" key="1">
    <source>
        <dbReference type="EMBL" id="SMC52916.1"/>
    </source>
</evidence>
<name>A0A1W1ZX50_9BACT</name>
<gene>
    <name evidence="1" type="ORF">SAMN02746065_103252</name>
</gene>
<reference evidence="1 2" key="1">
    <citation type="submission" date="2017-04" db="EMBL/GenBank/DDBJ databases">
        <authorList>
            <person name="Afonso C.L."/>
            <person name="Miller P.J."/>
            <person name="Scott M.A."/>
            <person name="Spackman E."/>
            <person name="Goraichik I."/>
            <person name="Dimitrov K.M."/>
            <person name="Suarez D.L."/>
            <person name="Swayne D.E."/>
        </authorList>
    </citation>
    <scope>NUCLEOTIDE SEQUENCE [LARGE SCALE GENOMIC DNA]</scope>
    <source>
        <strain evidence="1 2">DSM 3385</strain>
    </source>
</reference>
<keyword evidence="2" id="KW-1185">Reference proteome</keyword>
<accession>A0A1W1ZX50</accession>
<organism evidence="1 2">
    <name type="scientific">Desulfocicer vacuolatum DSM 3385</name>
    <dbReference type="NCBI Taxonomy" id="1121400"/>
    <lineage>
        <taxon>Bacteria</taxon>
        <taxon>Pseudomonadati</taxon>
        <taxon>Thermodesulfobacteriota</taxon>
        <taxon>Desulfobacteria</taxon>
        <taxon>Desulfobacterales</taxon>
        <taxon>Desulfobacteraceae</taxon>
        <taxon>Desulfocicer</taxon>
    </lineage>
</organism>
<sequence>MKKLVHHSCNHEAKDSILALSHLSDIDNQNPGITEDIFSKVRSLHLKALGKSNLQAVMNTMQVLKDGHPKEYAEAIQYIDRTHDFF</sequence>
<proteinExistence type="predicted"/>